<dbReference type="PANTHER" id="PTHR34229">
    <property type="entry name" value="METAL TRANSPORT PROTEIN HI_1621-RELATED"/>
    <property type="match status" value="1"/>
</dbReference>
<keyword evidence="4 7" id="KW-0812">Transmembrane</keyword>
<accession>A0A7J2S0S9</accession>
<evidence type="ECO:0000256" key="3">
    <source>
        <dbReference type="ARBA" id="ARBA00022475"/>
    </source>
</evidence>
<evidence type="ECO:0000256" key="6">
    <source>
        <dbReference type="ARBA" id="ARBA00023136"/>
    </source>
</evidence>
<dbReference type="NCBIfam" id="NF008873">
    <property type="entry name" value="PRK11909.1"/>
    <property type="match status" value="1"/>
</dbReference>
<evidence type="ECO:0000256" key="7">
    <source>
        <dbReference type="SAM" id="Phobius"/>
    </source>
</evidence>
<feature type="transmembrane region" description="Helical" evidence="7">
    <location>
        <begin position="179"/>
        <end position="202"/>
    </location>
</feature>
<keyword evidence="2" id="KW-0813">Transport</keyword>
<dbReference type="InterPro" id="IPR002751">
    <property type="entry name" value="CbiM/NikMN"/>
</dbReference>
<proteinExistence type="predicted"/>
<comment type="subcellular location">
    <subcellularLocation>
        <location evidence="1">Cell membrane</location>
        <topology evidence="1">Multi-pass membrane protein</topology>
    </subcellularLocation>
</comment>
<evidence type="ECO:0000256" key="4">
    <source>
        <dbReference type="ARBA" id="ARBA00022692"/>
    </source>
</evidence>
<evidence type="ECO:0000256" key="1">
    <source>
        <dbReference type="ARBA" id="ARBA00004651"/>
    </source>
</evidence>
<dbReference type="Pfam" id="PF01891">
    <property type="entry name" value="CbiM"/>
    <property type="match status" value="1"/>
</dbReference>
<dbReference type="Proteomes" id="UP000885936">
    <property type="component" value="Unassembled WGS sequence"/>
</dbReference>
<feature type="transmembrane region" description="Helical" evidence="7">
    <location>
        <begin position="40"/>
        <end position="60"/>
    </location>
</feature>
<dbReference type="GO" id="GO:0000041">
    <property type="term" value="P:transition metal ion transport"/>
    <property type="evidence" value="ECO:0007669"/>
    <property type="project" value="InterPro"/>
</dbReference>
<feature type="transmembrane region" description="Helical" evidence="7">
    <location>
        <begin position="103"/>
        <end position="125"/>
    </location>
</feature>
<gene>
    <name evidence="8" type="primary">cbiM</name>
    <name evidence="8" type="ORF">ENI32_04135</name>
</gene>
<feature type="transmembrane region" description="Helical" evidence="7">
    <location>
        <begin position="7"/>
        <end position="28"/>
    </location>
</feature>
<keyword evidence="6 7" id="KW-0472">Membrane</keyword>
<dbReference type="AlphaFoldDB" id="A0A7J2S0S9"/>
<feature type="transmembrane region" description="Helical" evidence="7">
    <location>
        <begin position="72"/>
        <end position="97"/>
    </location>
</feature>
<reference evidence="8" key="1">
    <citation type="journal article" date="2020" name="mSystems">
        <title>Genome- and Community-Level Interaction Insights into Carbon Utilization and Element Cycling Functions of Hydrothermarchaeota in Hydrothermal Sediment.</title>
        <authorList>
            <person name="Zhou Z."/>
            <person name="Liu Y."/>
            <person name="Xu W."/>
            <person name="Pan J."/>
            <person name="Luo Z.H."/>
            <person name="Li M."/>
        </authorList>
    </citation>
    <scope>NUCLEOTIDE SEQUENCE [LARGE SCALE GENOMIC DNA]</scope>
    <source>
        <strain evidence="8">HyVt-386</strain>
    </source>
</reference>
<comment type="caution">
    <text evidence="8">The sequence shown here is derived from an EMBL/GenBank/DDBJ whole genome shotgun (WGS) entry which is preliminary data.</text>
</comment>
<protein>
    <submittedName>
        <fullName evidence="8">Cobalt transporter CbiM</fullName>
    </submittedName>
</protein>
<dbReference type="EMBL" id="DRIE01000071">
    <property type="protein sequence ID" value="HEC57058.1"/>
    <property type="molecule type" value="Genomic_DNA"/>
</dbReference>
<dbReference type="Gene3D" id="1.10.1760.20">
    <property type="match status" value="1"/>
</dbReference>
<name>A0A7J2S0S9_9EURY</name>
<evidence type="ECO:0000256" key="5">
    <source>
        <dbReference type="ARBA" id="ARBA00022989"/>
    </source>
</evidence>
<sequence>MHIPDGYLGPLTCAVMFIVMLPIWYLAFRSAEEKLGAKEVPMLAVLSAVSFLVMMFNWPVPDGTTAHMVGGTLIAIILGPWAAVIGVTVALVIQAFFFGDGGILALGANCFNMAFVLPFVGYYTYRLLEGRVGKTVASGIAAYIAINVAAICAAIEFGIQPYIAPGYCPYGLNLSIPAMAFAHLTTAGPVAGVVTAVVIAYLQKSRADLLELKKLAPGVE</sequence>
<evidence type="ECO:0000256" key="2">
    <source>
        <dbReference type="ARBA" id="ARBA00022448"/>
    </source>
</evidence>
<organism evidence="8">
    <name type="scientific">Candidatus Syntropharchaeum butanivorans</name>
    <dbReference type="NCBI Taxonomy" id="1839936"/>
    <lineage>
        <taxon>Archaea</taxon>
        <taxon>Methanobacteriati</taxon>
        <taxon>Methanobacteriota</taxon>
        <taxon>Stenosarchaea group</taxon>
        <taxon>Methanomicrobia</taxon>
        <taxon>Methanosarcinales</taxon>
        <taxon>ANME-2 cluster</taxon>
        <taxon>Candidatus Syntropharchaeum</taxon>
    </lineage>
</organism>
<keyword evidence="3" id="KW-1003">Cell membrane</keyword>
<keyword evidence="5 7" id="KW-1133">Transmembrane helix</keyword>
<dbReference type="PANTHER" id="PTHR34229:SF1">
    <property type="entry name" value="METAL TRANSPORT PROTEIN HI_1621-RELATED"/>
    <property type="match status" value="1"/>
</dbReference>
<evidence type="ECO:0000313" key="8">
    <source>
        <dbReference type="EMBL" id="HEC57058.1"/>
    </source>
</evidence>
<dbReference type="GO" id="GO:0005886">
    <property type="term" value="C:plasma membrane"/>
    <property type="evidence" value="ECO:0007669"/>
    <property type="project" value="UniProtKB-SubCell"/>
</dbReference>
<feature type="transmembrane region" description="Helical" evidence="7">
    <location>
        <begin position="137"/>
        <end position="159"/>
    </location>
</feature>